<evidence type="ECO:0000313" key="10">
    <source>
        <dbReference type="EMBL" id="RKP00376.1"/>
    </source>
</evidence>
<evidence type="ECO:0000259" key="8">
    <source>
        <dbReference type="PROSITE" id="PS50850"/>
    </source>
</evidence>
<evidence type="ECO:0000256" key="7">
    <source>
        <dbReference type="SAM" id="Phobius"/>
    </source>
</evidence>
<dbReference type="InterPro" id="IPR045263">
    <property type="entry name" value="GLUT"/>
</dbReference>
<dbReference type="GO" id="GO:0015149">
    <property type="term" value="F:hexose transmembrane transporter activity"/>
    <property type="evidence" value="ECO:0007669"/>
    <property type="project" value="TreeGrafter"/>
</dbReference>
<dbReference type="PRINTS" id="PR00171">
    <property type="entry name" value="SUGRTRNSPORT"/>
</dbReference>
<dbReference type="Pfam" id="PF00083">
    <property type="entry name" value="Sugar_tr"/>
    <property type="match status" value="1"/>
</dbReference>
<keyword evidence="5 7" id="KW-1133">Transmembrane helix</keyword>
<evidence type="ECO:0000256" key="4">
    <source>
        <dbReference type="ARBA" id="ARBA00022692"/>
    </source>
</evidence>
<gene>
    <name evidence="9" type="ORF">CAUPRSCDRAFT_7501</name>
    <name evidence="10" type="ORF">CXG81DRAFT_13317</name>
</gene>
<dbReference type="PROSITE" id="PS00217">
    <property type="entry name" value="SUGAR_TRANSPORT_2"/>
    <property type="match status" value="1"/>
</dbReference>
<evidence type="ECO:0000256" key="1">
    <source>
        <dbReference type="ARBA" id="ARBA00004141"/>
    </source>
</evidence>
<accession>A0A4P9X5I3</accession>
<dbReference type="InterPro" id="IPR020846">
    <property type="entry name" value="MFS_dom"/>
</dbReference>
<dbReference type="Gene3D" id="1.20.1250.20">
    <property type="entry name" value="MFS general substrate transporter like domains"/>
    <property type="match status" value="1"/>
</dbReference>
<dbReference type="PANTHER" id="PTHR23503">
    <property type="entry name" value="SOLUTE CARRIER FAMILY 2"/>
    <property type="match status" value="1"/>
</dbReference>
<feature type="transmembrane region" description="Helical" evidence="7">
    <location>
        <begin position="60"/>
        <end position="80"/>
    </location>
</feature>
<sequence length="501" mass="53342">MEGQTYLFYCVGVGLLSAFQFGYTTAVVNAPEQAMTNCALGSVWVNPMARLPTCFAMDDWSWGAFVSGFLFAGIVGGLAGGHLAARFGRRRILLFSNIPNIIGALLIGLAPSIGSLIAGRVFQGLGMGVGTVVLPLYIAELAPTHLRGTLGSCNQLIIMLGVLVSQAFGIAWSVPHRWRWLFLYQALPGLVQLALLPSTVESPRWLASNGFINEARIATQRLRGPGVDVDEELFGVSSRVDSHHHHHHNDVVATEGAAATATTTTAAAAAASPRESWNDDYGDQDEVPVTLQQVFARPNLCRPVVYAFILQLAQQGSGINAAIFFSTRIFSSKFTAETAVKLSLLTSVVNVVMTIVTLPLIEKQGRRTLLLASSIGMGMCSLMLAVSSFGGFDSAALMVFTLMTFTGSYGLGLGSIPWLIFPEIVPARATAAASGLCTAINWAGAALVGLVLPSAIGAVGYNIFFFFAACMGAMIVFVLRVLPETKGRTPEELQATVFNIR</sequence>
<dbReference type="InterPro" id="IPR005828">
    <property type="entry name" value="MFS_sugar_transport-like"/>
</dbReference>
<proteinExistence type="inferred from homology"/>
<name>A0A4P9X5I3_9FUNG</name>
<dbReference type="InterPro" id="IPR003663">
    <property type="entry name" value="Sugar/inositol_transpt"/>
</dbReference>
<feature type="transmembrane region" description="Helical" evidence="7">
    <location>
        <begin position="150"/>
        <end position="172"/>
    </location>
</feature>
<reference evidence="10" key="2">
    <citation type="submission" date="2018-04" db="EMBL/GenBank/DDBJ databases">
        <title>Leveraging single-cell genomics to expand the Fungal Tree of Life.</title>
        <authorList>
            <consortium name="DOE Joint Genome Institute"/>
            <person name="Ahrendt S.R."/>
            <person name="Quandt C.A."/>
            <person name="Ciobanu D."/>
            <person name="Clum A."/>
            <person name="Salamov A."/>
            <person name="Andreopoulos B."/>
            <person name="Cheng J.-F."/>
            <person name="Woyke T."/>
            <person name="Pelin A."/>
            <person name="Henrissat B."/>
            <person name="Benny G.L."/>
            <person name="Smith M.E."/>
            <person name="James T.Y."/>
            <person name="Grigoriev I.V."/>
        </authorList>
    </citation>
    <scope>NUCLEOTIDE SEQUENCE</scope>
    <source>
        <strain evidence="10">ATCC 52028</strain>
    </source>
</reference>
<dbReference type="PANTHER" id="PTHR23503:SF8">
    <property type="entry name" value="FACILITATED GLUCOSE TRANSPORTER PROTEIN 1"/>
    <property type="match status" value="1"/>
</dbReference>
<dbReference type="EMBL" id="ML014219">
    <property type="protein sequence ID" value="RKP00376.1"/>
    <property type="molecule type" value="Genomic_DNA"/>
</dbReference>
<feature type="transmembrane region" description="Helical" evidence="7">
    <location>
        <begin position="92"/>
        <end position="111"/>
    </location>
</feature>
<feature type="domain" description="Major facilitator superfamily (MFS) profile" evidence="8">
    <location>
        <begin position="10"/>
        <end position="486"/>
    </location>
</feature>
<dbReference type="InterPro" id="IPR005829">
    <property type="entry name" value="Sugar_transporter_CS"/>
</dbReference>
<dbReference type="SUPFAM" id="SSF103473">
    <property type="entry name" value="MFS general substrate transporter"/>
    <property type="match status" value="1"/>
</dbReference>
<dbReference type="STRING" id="1555241.A0A4P9X5I3"/>
<evidence type="ECO:0000313" key="11">
    <source>
        <dbReference type="Proteomes" id="UP000268535"/>
    </source>
</evidence>
<organism evidence="10 12">
    <name type="scientific">Caulochytrium protostelioides</name>
    <dbReference type="NCBI Taxonomy" id="1555241"/>
    <lineage>
        <taxon>Eukaryota</taxon>
        <taxon>Fungi</taxon>
        <taxon>Fungi incertae sedis</taxon>
        <taxon>Chytridiomycota</taxon>
        <taxon>Chytridiomycota incertae sedis</taxon>
        <taxon>Chytridiomycetes</taxon>
        <taxon>Caulochytriales</taxon>
        <taxon>Caulochytriaceae</taxon>
        <taxon>Caulochytrium</taxon>
    </lineage>
</organism>
<dbReference type="AlphaFoldDB" id="A0A4P9X5I3"/>
<evidence type="ECO:0000256" key="2">
    <source>
        <dbReference type="ARBA" id="ARBA00010992"/>
    </source>
</evidence>
<feature type="transmembrane region" description="Helical" evidence="7">
    <location>
        <begin position="433"/>
        <end position="452"/>
    </location>
</feature>
<feature type="transmembrane region" description="Helical" evidence="7">
    <location>
        <begin position="342"/>
        <end position="361"/>
    </location>
</feature>
<dbReference type="GO" id="GO:0016020">
    <property type="term" value="C:membrane"/>
    <property type="evidence" value="ECO:0007669"/>
    <property type="project" value="UniProtKB-SubCell"/>
</dbReference>
<feature type="transmembrane region" description="Helical" evidence="7">
    <location>
        <begin position="7"/>
        <end position="26"/>
    </location>
</feature>
<evidence type="ECO:0000256" key="3">
    <source>
        <dbReference type="ARBA" id="ARBA00022448"/>
    </source>
</evidence>
<feature type="transmembrane region" description="Helical" evidence="7">
    <location>
        <begin position="395"/>
        <end position="421"/>
    </location>
</feature>
<dbReference type="Proteomes" id="UP000274922">
    <property type="component" value="Unassembled WGS sequence"/>
</dbReference>
<comment type="subcellular location">
    <subcellularLocation>
        <location evidence="1">Membrane</location>
        <topology evidence="1">Multi-pass membrane protein</topology>
    </subcellularLocation>
</comment>
<dbReference type="Proteomes" id="UP000268535">
    <property type="component" value="Unassembled WGS sequence"/>
</dbReference>
<dbReference type="InterPro" id="IPR036259">
    <property type="entry name" value="MFS_trans_sf"/>
</dbReference>
<evidence type="ECO:0000313" key="12">
    <source>
        <dbReference type="Proteomes" id="UP000274922"/>
    </source>
</evidence>
<feature type="transmembrane region" description="Helical" evidence="7">
    <location>
        <begin position="458"/>
        <end position="479"/>
    </location>
</feature>
<dbReference type="EMBL" id="ML009582">
    <property type="protein sequence ID" value="RKO96834.1"/>
    <property type="molecule type" value="Genomic_DNA"/>
</dbReference>
<feature type="transmembrane region" description="Helical" evidence="7">
    <location>
        <begin position="368"/>
        <end position="389"/>
    </location>
</feature>
<evidence type="ECO:0000256" key="6">
    <source>
        <dbReference type="ARBA" id="ARBA00023136"/>
    </source>
</evidence>
<keyword evidence="3" id="KW-0813">Transport</keyword>
<dbReference type="OrthoDB" id="4540492at2759"/>
<reference evidence="11 12" key="1">
    <citation type="journal article" date="2018" name="Nat. Microbiol.">
        <title>Leveraging single-cell genomics to expand the fungal tree of life.</title>
        <authorList>
            <person name="Ahrendt S.R."/>
            <person name="Quandt C.A."/>
            <person name="Ciobanu D."/>
            <person name="Clum A."/>
            <person name="Salamov A."/>
            <person name="Andreopoulos B."/>
            <person name="Cheng J.F."/>
            <person name="Woyke T."/>
            <person name="Pelin A."/>
            <person name="Henrissat B."/>
            <person name="Reynolds N.K."/>
            <person name="Benny G.L."/>
            <person name="Smith M.E."/>
            <person name="James T.Y."/>
            <person name="Grigoriev I.V."/>
        </authorList>
    </citation>
    <scope>NUCLEOTIDE SEQUENCE [LARGE SCALE GENOMIC DNA]</scope>
    <source>
        <strain evidence="11 12">ATCC 52028</strain>
    </source>
</reference>
<keyword evidence="12" id="KW-1185">Reference proteome</keyword>
<reference evidence="9" key="3">
    <citation type="submission" date="2018-08" db="EMBL/GenBank/DDBJ databases">
        <title>Leveraging single-cell genomics to expand the Fungal Tree of Life.</title>
        <authorList>
            <consortium name="DOE Joint Genome Institute"/>
            <person name="Ahrendt S.R."/>
            <person name="Quandt C.A."/>
            <person name="Ciobanu D."/>
            <person name="Clum A."/>
            <person name="Salamov A."/>
            <person name="Andreopoulos B."/>
            <person name="Cheng J.-F."/>
            <person name="Woyke T."/>
            <person name="Pelin A."/>
            <person name="Henrissat B."/>
            <person name="Reynolds N."/>
            <person name="Benny G.L."/>
            <person name="Smith M.E."/>
            <person name="James T.Y."/>
            <person name="Grigoriev I.V."/>
        </authorList>
    </citation>
    <scope>NUCLEOTIDE SEQUENCE</scope>
    <source>
        <strain evidence="9">ATCC 52028</strain>
    </source>
</reference>
<keyword evidence="6 7" id="KW-0472">Membrane</keyword>
<evidence type="ECO:0000256" key="5">
    <source>
        <dbReference type="ARBA" id="ARBA00022989"/>
    </source>
</evidence>
<keyword evidence="4 7" id="KW-0812">Transmembrane</keyword>
<feature type="transmembrane region" description="Helical" evidence="7">
    <location>
        <begin position="117"/>
        <end position="138"/>
    </location>
</feature>
<dbReference type="PROSITE" id="PS50850">
    <property type="entry name" value="MFS"/>
    <property type="match status" value="1"/>
</dbReference>
<evidence type="ECO:0000313" key="9">
    <source>
        <dbReference type="EMBL" id="RKO96834.1"/>
    </source>
</evidence>
<comment type="similarity">
    <text evidence="2">Belongs to the major facilitator superfamily. Sugar transporter (TC 2.A.1.1) family.</text>
</comment>
<protein>
    <submittedName>
        <fullName evidence="9">General substrate transporter</fullName>
    </submittedName>
</protein>